<gene>
    <name evidence="1" type="ORF">TRITD_5Av1G216970</name>
</gene>
<protein>
    <recommendedName>
        <fullName evidence="3">Protein kinase domain-containing protein</fullName>
    </recommendedName>
</protein>
<dbReference type="EMBL" id="LT934119">
    <property type="protein sequence ID" value="VAI23115.1"/>
    <property type="molecule type" value="Genomic_DNA"/>
</dbReference>
<dbReference type="AlphaFoldDB" id="A0A9R0U316"/>
<proteinExistence type="predicted"/>
<dbReference type="InterPro" id="IPR050235">
    <property type="entry name" value="CK1_Ser-Thr_kinase"/>
</dbReference>
<evidence type="ECO:0000313" key="2">
    <source>
        <dbReference type="Proteomes" id="UP000324705"/>
    </source>
</evidence>
<organism evidence="1 2">
    <name type="scientific">Triticum turgidum subsp. durum</name>
    <name type="common">Durum wheat</name>
    <name type="synonym">Triticum durum</name>
    <dbReference type="NCBI Taxonomy" id="4567"/>
    <lineage>
        <taxon>Eukaryota</taxon>
        <taxon>Viridiplantae</taxon>
        <taxon>Streptophyta</taxon>
        <taxon>Embryophyta</taxon>
        <taxon>Tracheophyta</taxon>
        <taxon>Spermatophyta</taxon>
        <taxon>Magnoliopsida</taxon>
        <taxon>Liliopsida</taxon>
        <taxon>Poales</taxon>
        <taxon>Poaceae</taxon>
        <taxon>BOP clade</taxon>
        <taxon>Pooideae</taxon>
        <taxon>Triticodae</taxon>
        <taxon>Triticeae</taxon>
        <taxon>Triticinae</taxon>
        <taxon>Triticum</taxon>
    </lineage>
</organism>
<dbReference type="Gramene" id="TRITD5Av1G216970.1">
    <property type="protein sequence ID" value="TRITD5Av1G216970.1"/>
    <property type="gene ID" value="TRITD5Av1G216970"/>
</dbReference>
<evidence type="ECO:0000313" key="1">
    <source>
        <dbReference type="EMBL" id="VAI23115.1"/>
    </source>
</evidence>
<dbReference type="PANTHER" id="PTHR11909">
    <property type="entry name" value="CASEIN KINASE-RELATED"/>
    <property type="match status" value="1"/>
</dbReference>
<sequence>MIFSLIYHSKFQVMDLLGPSPSAPGMFGIHSDRMTGCHFKWLLVLPLGHINYCEDSLQSFVHGDVKPETFCLVSLDPLKKRSFSHEFGYFIIDGLLLQGGNISFLVCKRKMETSPDMLCRFCPAPFKHFLETVTCMKSGKEPKYKKRVSLFDDLIERTCFETHQDLWSSRGLHCFIHNMYLCLSI</sequence>
<dbReference type="Proteomes" id="UP000324705">
    <property type="component" value="Chromosome 5A"/>
</dbReference>
<reference evidence="1 2" key="1">
    <citation type="submission" date="2017-09" db="EMBL/GenBank/DDBJ databases">
        <authorList>
            <consortium name="International Durum Wheat Genome Sequencing Consortium (IDWGSC)"/>
            <person name="Milanesi L."/>
        </authorList>
    </citation>
    <scope>NUCLEOTIDE SEQUENCE [LARGE SCALE GENOMIC DNA]</scope>
    <source>
        <strain evidence="2">cv. Svevo</strain>
    </source>
</reference>
<evidence type="ECO:0008006" key="3">
    <source>
        <dbReference type="Google" id="ProtNLM"/>
    </source>
</evidence>
<keyword evidence="2" id="KW-1185">Reference proteome</keyword>
<accession>A0A9R0U316</accession>
<name>A0A9R0U316_TRITD</name>